<dbReference type="STRING" id="272123.Anacy_4999"/>
<dbReference type="PATRIC" id="fig|272123.3.peg.5422"/>
<dbReference type="KEGG" id="acy:Anacy_4999"/>
<dbReference type="RefSeq" id="WP_015216955.1">
    <property type="nucleotide sequence ID" value="NC_019771.1"/>
</dbReference>
<dbReference type="Proteomes" id="UP000010474">
    <property type="component" value="Chromosome"/>
</dbReference>
<gene>
    <name evidence="1" type="ordered locus">Anacy_4999</name>
</gene>
<dbReference type="EMBL" id="CP003659">
    <property type="protein sequence ID" value="AFZ60339.1"/>
    <property type="molecule type" value="Genomic_DNA"/>
</dbReference>
<evidence type="ECO:0000313" key="2">
    <source>
        <dbReference type="Proteomes" id="UP000010474"/>
    </source>
</evidence>
<reference evidence="2" key="1">
    <citation type="journal article" date="2013" name="Proc. Natl. Acad. Sci. U.S.A.">
        <title>Improving the coverage of the cyanobacterial phylum using diversity-driven genome sequencing.</title>
        <authorList>
            <person name="Shih P.M."/>
            <person name="Wu D."/>
            <person name="Latifi A."/>
            <person name="Axen S.D."/>
            <person name="Fewer D.P."/>
            <person name="Talla E."/>
            <person name="Calteau A."/>
            <person name="Cai F."/>
            <person name="Tandeau de Marsac N."/>
            <person name="Rippka R."/>
            <person name="Herdman M."/>
            <person name="Sivonen K."/>
            <person name="Coursin T."/>
            <person name="Laurent T."/>
            <person name="Goodwin L."/>
            <person name="Nolan M."/>
            <person name="Davenport K.W."/>
            <person name="Han C.S."/>
            <person name="Rubin E.M."/>
            <person name="Eisen J.A."/>
            <person name="Woyke T."/>
            <person name="Gugger M."/>
            <person name="Kerfeld C.A."/>
        </authorList>
    </citation>
    <scope>NUCLEOTIDE SEQUENCE [LARGE SCALE GENOMIC DNA]</scope>
    <source>
        <strain evidence="2">ATCC 27899 / PCC 7122</strain>
    </source>
</reference>
<name>K9ZNH2_ANACC</name>
<organism evidence="1 2">
    <name type="scientific">Anabaena cylindrica (strain ATCC 27899 / PCC 7122)</name>
    <dbReference type="NCBI Taxonomy" id="272123"/>
    <lineage>
        <taxon>Bacteria</taxon>
        <taxon>Bacillati</taxon>
        <taxon>Cyanobacteriota</taxon>
        <taxon>Cyanophyceae</taxon>
        <taxon>Nostocales</taxon>
        <taxon>Nostocaceae</taxon>
        <taxon>Anabaena</taxon>
    </lineage>
</organism>
<proteinExistence type="predicted"/>
<keyword evidence="2" id="KW-1185">Reference proteome</keyword>
<dbReference type="AlphaFoldDB" id="K9ZNH2"/>
<evidence type="ECO:0000313" key="1">
    <source>
        <dbReference type="EMBL" id="AFZ60339.1"/>
    </source>
</evidence>
<dbReference type="HOGENOM" id="CLU_2244306_0_0_3"/>
<accession>K9ZNH2</accession>
<protein>
    <submittedName>
        <fullName evidence="1">Uncharacterized protein</fullName>
    </submittedName>
</protein>
<sequence length="104" mass="11984">MFNQINGQKDQLFQQLSEQEQEIASGGCSQYSPSGMFVYQEKNVLSYANNNTKISDGVSELYNEQTSFYSLTEKILFWLPFNGGSRRNRNGFNNNMNWLISLFS</sequence>